<dbReference type="SUPFAM" id="SSF51445">
    <property type="entry name" value="(Trans)glycosidases"/>
    <property type="match status" value="1"/>
</dbReference>
<dbReference type="Gene3D" id="3.30.379.10">
    <property type="entry name" value="Chitobiase/beta-hexosaminidase domain 2-like"/>
    <property type="match status" value="1"/>
</dbReference>
<dbReference type="GO" id="GO:0030203">
    <property type="term" value="P:glycosaminoglycan metabolic process"/>
    <property type="evidence" value="ECO:0007669"/>
    <property type="project" value="TreeGrafter"/>
</dbReference>
<dbReference type="GO" id="GO:0016020">
    <property type="term" value="C:membrane"/>
    <property type="evidence" value="ECO:0007669"/>
    <property type="project" value="TreeGrafter"/>
</dbReference>
<dbReference type="CDD" id="cd06568">
    <property type="entry name" value="GH20_SpHex_like"/>
    <property type="match status" value="1"/>
</dbReference>
<name>A0A3B0TWN8_9ZZZZ</name>
<dbReference type="InterPro" id="IPR015882">
    <property type="entry name" value="HEX_bac_N"/>
</dbReference>
<evidence type="ECO:0000259" key="6">
    <source>
        <dbReference type="Pfam" id="PF00728"/>
    </source>
</evidence>
<dbReference type="InterPro" id="IPR015883">
    <property type="entry name" value="Glyco_hydro_20_cat"/>
</dbReference>
<evidence type="ECO:0000256" key="5">
    <source>
        <dbReference type="ARBA" id="ARBA00023295"/>
    </source>
</evidence>
<gene>
    <name evidence="8" type="ORF">MNBD_BACTEROID03-1009</name>
</gene>
<comment type="catalytic activity">
    <reaction evidence="1">
        <text>Hydrolysis of terminal non-reducing N-acetyl-D-hexosamine residues in N-acetyl-beta-D-hexosaminides.</text>
        <dbReference type="EC" id="3.2.1.52"/>
    </reaction>
</comment>
<sequence length="569" mass="64501">MPSIGELNPKRLKSKIKKLKTEKKMIKSTLTLSLTAFLVLITFINCQEEKKKRVINFPKTDLAAENLIPKPLKIIPTNNGFALDQFTAIYTSENASGYEEVGEFLAEKIKEKTDLDLQVNVDEIPSLESVIYINQSDSTDLVGPEAYQLYITQDTIILNSNNAEGAFRGIQTLRQIIPETSNDTLAEYSIWTIPTGKIIDNPNFGYRGSMLDVARHFFSVEDVKKYIDLLAYYKYNVLHLHLSDDQGWRIEIKSWPKLTEVGGSTEVGGEAGGFYTQEDYKEIVAYAAQHYMTIVPEIDMPGHTNAASVSYPFLNGNGKTPKLYEGTLVGFSTFDTRKDTVYAFVDDVVREISAITPGPYFHIGGDESHVTKKKDYIHFMDKVVGIVKKYDKTPIGWNELATANVDSTSIAQFWGSKENADMAVGKGMKIIMSPAKKAYLDMQYDTESKHGLHWASYIPVDTAYIWTPETYEGIPLENILGIEAPLWSETISNIAELEYLAFPRAIGYSELSWSTEENRDWENYKVRLANQAPYLDRMNVKYYPSPLIDWKKSKYTYEEIKKEQTTSGH</sequence>
<evidence type="ECO:0000256" key="4">
    <source>
        <dbReference type="ARBA" id="ARBA00022801"/>
    </source>
</evidence>
<dbReference type="PANTHER" id="PTHR22600:SF57">
    <property type="entry name" value="BETA-N-ACETYLHEXOSAMINIDASE"/>
    <property type="match status" value="1"/>
</dbReference>
<comment type="similarity">
    <text evidence="2">Belongs to the glycosyl hydrolase 20 family.</text>
</comment>
<dbReference type="PRINTS" id="PR00738">
    <property type="entry name" value="GLHYDRLASE20"/>
</dbReference>
<dbReference type="InterPro" id="IPR017853">
    <property type="entry name" value="GH"/>
</dbReference>
<dbReference type="EC" id="3.2.1.52" evidence="3"/>
<dbReference type="InterPro" id="IPR025705">
    <property type="entry name" value="Beta_hexosaminidase_sua/sub"/>
</dbReference>
<accession>A0A3B0TWN8</accession>
<dbReference type="Pfam" id="PF02838">
    <property type="entry name" value="Glyco_hydro_20b"/>
    <property type="match status" value="1"/>
</dbReference>
<dbReference type="AlphaFoldDB" id="A0A3B0TWN8"/>
<reference evidence="8" key="1">
    <citation type="submission" date="2018-06" db="EMBL/GenBank/DDBJ databases">
        <authorList>
            <person name="Zhirakovskaya E."/>
        </authorList>
    </citation>
    <scope>NUCLEOTIDE SEQUENCE</scope>
</reference>
<feature type="domain" description="Glycoside hydrolase family 20 catalytic" evidence="6">
    <location>
        <begin position="204"/>
        <end position="515"/>
    </location>
</feature>
<dbReference type="InterPro" id="IPR029018">
    <property type="entry name" value="Hex-like_dom2"/>
</dbReference>
<dbReference type="Pfam" id="PF00728">
    <property type="entry name" value="Glyco_hydro_20"/>
    <property type="match status" value="1"/>
</dbReference>
<dbReference type="EMBL" id="UOEL01000063">
    <property type="protein sequence ID" value="VAW11486.1"/>
    <property type="molecule type" value="Genomic_DNA"/>
</dbReference>
<evidence type="ECO:0000259" key="7">
    <source>
        <dbReference type="Pfam" id="PF02838"/>
    </source>
</evidence>
<dbReference type="PANTHER" id="PTHR22600">
    <property type="entry name" value="BETA-HEXOSAMINIDASE"/>
    <property type="match status" value="1"/>
</dbReference>
<evidence type="ECO:0000256" key="1">
    <source>
        <dbReference type="ARBA" id="ARBA00001231"/>
    </source>
</evidence>
<dbReference type="GO" id="GO:0005975">
    <property type="term" value="P:carbohydrate metabolic process"/>
    <property type="evidence" value="ECO:0007669"/>
    <property type="project" value="InterPro"/>
</dbReference>
<organism evidence="8">
    <name type="scientific">hydrothermal vent metagenome</name>
    <dbReference type="NCBI Taxonomy" id="652676"/>
    <lineage>
        <taxon>unclassified sequences</taxon>
        <taxon>metagenomes</taxon>
        <taxon>ecological metagenomes</taxon>
    </lineage>
</organism>
<dbReference type="GO" id="GO:0004563">
    <property type="term" value="F:beta-N-acetylhexosaminidase activity"/>
    <property type="evidence" value="ECO:0007669"/>
    <property type="project" value="UniProtKB-EC"/>
</dbReference>
<keyword evidence="5" id="KW-0326">Glycosidase</keyword>
<proteinExistence type="inferred from homology"/>
<evidence type="ECO:0000256" key="3">
    <source>
        <dbReference type="ARBA" id="ARBA00012663"/>
    </source>
</evidence>
<protein>
    <recommendedName>
        <fullName evidence="3">beta-N-acetylhexosaminidase</fullName>
        <ecNumber evidence="3">3.2.1.52</ecNumber>
    </recommendedName>
</protein>
<evidence type="ECO:0000256" key="2">
    <source>
        <dbReference type="ARBA" id="ARBA00006285"/>
    </source>
</evidence>
<dbReference type="Gene3D" id="3.20.20.80">
    <property type="entry name" value="Glycosidases"/>
    <property type="match status" value="1"/>
</dbReference>
<feature type="domain" description="Beta-hexosaminidase bacterial type N-terminal" evidence="7">
    <location>
        <begin position="66"/>
        <end position="198"/>
    </location>
</feature>
<keyword evidence="4 8" id="KW-0378">Hydrolase</keyword>
<evidence type="ECO:0000313" key="8">
    <source>
        <dbReference type="EMBL" id="VAW11486.1"/>
    </source>
</evidence>
<dbReference type="SUPFAM" id="SSF55545">
    <property type="entry name" value="beta-N-acetylhexosaminidase-like domain"/>
    <property type="match status" value="1"/>
</dbReference>